<keyword evidence="3" id="KW-0966">Cell projection</keyword>
<keyword evidence="4" id="KW-0175">Coiled coil</keyword>
<dbReference type="InterPro" id="IPR027417">
    <property type="entry name" value="P-loop_NTPase"/>
</dbReference>
<evidence type="ECO:0000259" key="6">
    <source>
        <dbReference type="Pfam" id="PF12777"/>
    </source>
</evidence>
<evidence type="ECO:0000259" key="7">
    <source>
        <dbReference type="Pfam" id="PF12781"/>
    </source>
</evidence>
<evidence type="ECO:0000313" key="8">
    <source>
        <dbReference type="EMBL" id="GBG80554.1"/>
    </source>
</evidence>
<comment type="caution">
    <text evidence="8">The sequence shown here is derived from an EMBL/GenBank/DDBJ whole genome shotgun (WGS) entry which is preliminary data.</text>
</comment>
<name>A0A388LE23_CHABU</name>
<dbReference type="InterPro" id="IPR024743">
    <property type="entry name" value="Dynein_HC_stalk"/>
</dbReference>
<dbReference type="GO" id="GO:0030286">
    <property type="term" value="C:dynein complex"/>
    <property type="evidence" value="ECO:0007669"/>
    <property type="project" value="InterPro"/>
</dbReference>
<evidence type="ECO:0000256" key="3">
    <source>
        <dbReference type="ARBA" id="ARBA00023273"/>
    </source>
</evidence>
<organism evidence="8 9">
    <name type="scientific">Chara braunii</name>
    <name type="common">Braun's stonewort</name>
    <dbReference type="NCBI Taxonomy" id="69332"/>
    <lineage>
        <taxon>Eukaryota</taxon>
        <taxon>Viridiplantae</taxon>
        <taxon>Streptophyta</taxon>
        <taxon>Charophyceae</taxon>
        <taxon>Charales</taxon>
        <taxon>Characeae</taxon>
        <taxon>Chara</taxon>
    </lineage>
</organism>
<reference evidence="8 9" key="1">
    <citation type="journal article" date="2018" name="Cell">
        <title>The Chara Genome: Secondary Complexity and Implications for Plant Terrestrialization.</title>
        <authorList>
            <person name="Nishiyama T."/>
            <person name="Sakayama H."/>
            <person name="Vries J.D."/>
            <person name="Buschmann H."/>
            <person name="Saint-Marcoux D."/>
            <person name="Ullrich K.K."/>
            <person name="Haas F.B."/>
            <person name="Vanderstraeten L."/>
            <person name="Becker D."/>
            <person name="Lang D."/>
            <person name="Vosolsobe S."/>
            <person name="Rombauts S."/>
            <person name="Wilhelmsson P.K.I."/>
            <person name="Janitza P."/>
            <person name="Kern R."/>
            <person name="Heyl A."/>
            <person name="Rumpler F."/>
            <person name="Villalobos L.I.A.C."/>
            <person name="Clay J.M."/>
            <person name="Skokan R."/>
            <person name="Toyoda A."/>
            <person name="Suzuki Y."/>
            <person name="Kagoshima H."/>
            <person name="Schijlen E."/>
            <person name="Tajeshwar N."/>
            <person name="Catarino B."/>
            <person name="Hetherington A.J."/>
            <person name="Saltykova A."/>
            <person name="Bonnot C."/>
            <person name="Breuninger H."/>
            <person name="Symeonidi A."/>
            <person name="Radhakrishnan G.V."/>
            <person name="Van Nieuwerburgh F."/>
            <person name="Deforce D."/>
            <person name="Chang C."/>
            <person name="Karol K.G."/>
            <person name="Hedrich R."/>
            <person name="Ulvskov P."/>
            <person name="Glockner G."/>
            <person name="Delwiche C.F."/>
            <person name="Petrasek J."/>
            <person name="Van de Peer Y."/>
            <person name="Friml J."/>
            <person name="Beilby M."/>
            <person name="Dolan L."/>
            <person name="Kohara Y."/>
            <person name="Sugano S."/>
            <person name="Fujiyama A."/>
            <person name="Delaux P.-M."/>
            <person name="Quint M."/>
            <person name="TheiBen G."/>
            <person name="Hagemann M."/>
            <person name="Harholt J."/>
            <person name="Dunand C."/>
            <person name="Zachgo S."/>
            <person name="Langdale J."/>
            <person name="Maumus F."/>
            <person name="Straeten D.V.D."/>
            <person name="Gould S.B."/>
            <person name="Rensing S.A."/>
        </authorList>
    </citation>
    <scope>NUCLEOTIDE SEQUENCE [LARGE SCALE GENOMIC DNA]</scope>
    <source>
        <strain evidence="8 9">S276</strain>
    </source>
</reference>
<dbReference type="AlphaFoldDB" id="A0A388LE23"/>
<feature type="domain" description="Dynein heavy chain coiled coil stalk" evidence="6">
    <location>
        <begin position="447"/>
        <end position="571"/>
    </location>
</feature>
<dbReference type="Gene3D" id="1.10.8.1220">
    <property type="match status" value="1"/>
</dbReference>
<feature type="region of interest" description="Disordered" evidence="5">
    <location>
        <begin position="801"/>
        <end position="834"/>
    </location>
</feature>
<dbReference type="Gene3D" id="3.40.50.300">
    <property type="entry name" value="P-loop containing nucleotide triphosphate hydrolases"/>
    <property type="match status" value="1"/>
</dbReference>
<evidence type="ECO:0000256" key="2">
    <source>
        <dbReference type="ARBA" id="ARBA00023069"/>
    </source>
</evidence>
<dbReference type="FunFam" id="3.40.50.300:FF:001145">
    <property type="entry name" value="Putative dynein heavy chain"/>
    <property type="match status" value="1"/>
</dbReference>
<dbReference type="Gene3D" id="1.20.920.20">
    <property type="match status" value="1"/>
</dbReference>
<dbReference type="PANTHER" id="PTHR22878:SF70">
    <property type="entry name" value="DYNEIN HEAVY CHAIN 2, AXONEMAL"/>
    <property type="match status" value="1"/>
</dbReference>
<keyword evidence="9" id="KW-1185">Reference proteome</keyword>
<dbReference type="Gramene" id="GBG80554">
    <property type="protein sequence ID" value="GBG80554"/>
    <property type="gene ID" value="CBR_g31015"/>
</dbReference>
<dbReference type="OrthoDB" id="535379at2759"/>
<keyword evidence="2" id="KW-0969">Cilium</keyword>
<dbReference type="InterPro" id="IPR026983">
    <property type="entry name" value="DHC"/>
</dbReference>
<dbReference type="InterPro" id="IPR035706">
    <property type="entry name" value="AAA_9"/>
</dbReference>
<evidence type="ECO:0000256" key="1">
    <source>
        <dbReference type="ARBA" id="ARBA00004138"/>
    </source>
</evidence>
<evidence type="ECO:0008006" key="10">
    <source>
        <dbReference type="Google" id="ProtNLM"/>
    </source>
</evidence>
<comment type="subcellular location">
    <subcellularLocation>
        <location evidence="1">Cell projection</location>
        <location evidence="1">Cilium</location>
    </subcellularLocation>
</comment>
<dbReference type="PANTHER" id="PTHR22878">
    <property type="entry name" value="DYNEIN HEAVY CHAIN 6, AXONEMAL-LIKE-RELATED"/>
    <property type="match status" value="1"/>
</dbReference>
<feature type="domain" description="Dynein heavy chain ATP-binding dynein motor region" evidence="7">
    <location>
        <begin position="599"/>
        <end position="796"/>
    </location>
</feature>
<protein>
    <recommendedName>
        <fullName evidence="10">Dynein heavy chain ATP-binding dynein motor region domain-containing protein</fullName>
    </recommendedName>
</protein>
<dbReference type="GO" id="GO:0005929">
    <property type="term" value="C:cilium"/>
    <property type="evidence" value="ECO:0007669"/>
    <property type="project" value="UniProtKB-SubCell"/>
</dbReference>
<dbReference type="Proteomes" id="UP000265515">
    <property type="component" value="Unassembled WGS sequence"/>
</dbReference>
<feature type="coiled-coil region" evidence="4">
    <location>
        <begin position="455"/>
        <end position="517"/>
    </location>
</feature>
<dbReference type="GO" id="GO:0045505">
    <property type="term" value="F:dynein intermediate chain binding"/>
    <property type="evidence" value="ECO:0007669"/>
    <property type="project" value="InterPro"/>
</dbReference>
<dbReference type="GO" id="GO:0007018">
    <property type="term" value="P:microtubule-based movement"/>
    <property type="evidence" value="ECO:0007669"/>
    <property type="project" value="InterPro"/>
</dbReference>
<dbReference type="STRING" id="69332.A0A388LE23"/>
<accession>A0A388LE23</accession>
<feature type="coiled-coil region" evidence="4">
    <location>
        <begin position="854"/>
        <end position="884"/>
    </location>
</feature>
<evidence type="ECO:0000256" key="5">
    <source>
        <dbReference type="SAM" id="MobiDB-lite"/>
    </source>
</evidence>
<dbReference type="Pfam" id="PF12777">
    <property type="entry name" value="MT"/>
    <property type="match status" value="1"/>
</dbReference>
<gene>
    <name evidence="8" type="ORF">CBR_g31015</name>
</gene>
<dbReference type="Pfam" id="PF12781">
    <property type="entry name" value="AAA_9"/>
    <property type="match status" value="1"/>
</dbReference>
<proteinExistence type="predicted"/>
<evidence type="ECO:0000313" key="9">
    <source>
        <dbReference type="Proteomes" id="UP000265515"/>
    </source>
</evidence>
<evidence type="ECO:0000256" key="4">
    <source>
        <dbReference type="SAM" id="Coils"/>
    </source>
</evidence>
<feature type="compositionally biased region" description="Basic and acidic residues" evidence="5">
    <location>
        <begin position="805"/>
        <end position="816"/>
    </location>
</feature>
<dbReference type="EMBL" id="BFEA01000349">
    <property type="protein sequence ID" value="GBG80554.1"/>
    <property type="molecule type" value="Genomic_DNA"/>
</dbReference>
<dbReference type="Gene3D" id="6.10.140.1060">
    <property type="match status" value="1"/>
</dbReference>
<dbReference type="GO" id="GO:0051959">
    <property type="term" value="F:dynein light intermediate chain binding"/>
    <property type="evidence" value="ECO:0007669"/>
    <property type="project" value="InterPro"/>
</dbReference>
<sequence>MLDDESSLMWHIKPGWNRILLLVVPRQRPVIISAHQVAGEKSVVGGSIYEVPRPVMRQPQFVVVPPTGAGPSTMPRPTRQPFSPMFGMPPPGGVGVASGPVQRVSAVPSTTVVTTVPLSSQTQVSVQQPVSVAIQSLQQAPGPMQPMQWMPKIPLMSPKPFFGDRKKEEDLDTWVRTVPTYVRHKLTRPEQEVVVAASFLEGSAARWLNGLVQQQGYGQDFDAWAQAQTLEQFVRSVYNRWHDPQGAQKATDAINNLCARRFKDVRELTDTIERLLMVPGVRFDQQVLLTDYLRCLPAEVRTKLVDEAYVEQHAFATFSKKALDIEAKLGSAHKASHDGRKRLPQDWKKKGQLMFVDHDGQTAEIDDFPDLGELTEQDGASETSDGGVVAPIKEKARGTGKKKVVRSTGQGDQGTPACVKIGLDYEVWRDRVARGTCMNCGNYGHTMVEPKKEKLHQAEQEYAAVMSTLSQKQDRLKAVESHLNLLNETLRYMQQQKENLEQQVASCTKKLTVAQRLLAGLGDEKIRWRAAAAELKDKLDHLAGDLMLSAGIIAYLGPLTLPYRSACVDTWRADCAERGVICSSSFSLSSVLSNHFQHRDWAKQGLPRDGISVDNAIAIAHSRRFPLMIDPQGQASAWVKRMEKDHNLVVLRPSDATYMRSLETCVQFGRPVLLENVGEDVDPGIEPLLLRQTYWENGALCIHLGDSSIPFSTSFRLFITTRLRNPHISPELSTKVLLLNFMITPEGLSQQLLTILVTAERMELEEEKVALLERGNASHCHLAQIEDRILEILSGQGAEVGDMEGSERIQPGKEEQELPWSGSKLQKRQEGKGGGDKLSYYGSVLDDESAIEALRTAKALAEEIQNKQAVAEEMERKIDAARACYAPVAKRAALYYFCVMDLAGIDPMYQFSLSWYYEDGAGAMAPQISGVDAFKSAPEIHRVSSQSHALNVTLYCRGLLPYLRLEMTRSTS</sequence>